<dbReference type="PROSITE" id="PS00022">
    <property type="entry name" value="EGF_1"/>
    <property type="match status" value="1"/>
</dbReference>
<keyword evidence="8" id="KW-1185">Reference proteome</keyword>
<dbReference type="GO" id="GO:0016020">
    <property type="term" value="C:membrane"/>
    <property type="evidence" value="ECO:0007669"/>
    <property type="project" value="UniProtKB-SubCell"/>
</dbReference>
<accession>A0A6J0TVX5</accession>
<dbReference type="GO" id="GO:0008083">
    <property type="term" value="F:growth factor activity"/>
    <property type="evidence" value="ECO:0007669"/>
    <property type="project" value="UniProtKB-KW"/>
</dbReference>
<feature type="domain" description="EGF-like" evidence="7">
    <location>
        <begin position="109"/>
        <end position="149"/>
    </location>
</feature>
<evidence type="ECO:0000256" key="2">
    <source>
        <dbReference type="ARBA" id="ARBA00023157"/>
    </source>
</evidence>
<dbReference type="KEGG" id="pvt:110080300"/>
<keyword evidence="5" id="KW-0812">Transmembrane</keyword>
<keyword evidence="5" id="KW-1133">Transmembrane helix</keyword>
<feature type="signal peptide" evidence="6">
    <location>
        <begin position="1"/>
        <end position="22"/>
    </location>
</feature>
<feature type="transmembrane region" description="Helical" evidence="5">
    <location>
        <begin position="168"/>
        <end position="190"/>
    </location>
</feature>
<dbReference type="PROSITE" id="PS50026">
    <property type="entry name" value="EGF_3"/>
    <property type="match status" value="1"/>
</dbReference>
<reference evidence="9 10" key="1">
    <citation type="submission" date="2025-05" db="UniProtKB">
        <authorList>
            <consortium name="RefSeq"/>
        </authorList>
    </citation>
    <scope>IDENTIFICATION</scope>
</reference>
<dbReference type="RefSeq" id="XP_072860132.1">
    <property type="nucleotide sequence ID" value="XM_073004031.1"/>
</dbReference>
<evidence type="ECO:0000256" key="6">
    <source>
        <dbReference type="SAM" id="SignalP"/>
    </source>
</evidence>
<gene>
    <name evidence="9 10" type="primary">AREG</name>
</gene>
<dbReference type="GO" id="GO:0008284">
    <property type="term" value="P:positive regulation of cell population proliferation"/>
    <property type="evidence" value="ECO:0007669"/>
    <property type="project" value="TreeGrafter"/>
</dbReference>
<dbReference type="GO" id="GO:0007173">
    <property type="term" value="P:epidermal growth factor receptor signaling pathway"/>
    <property type="evidence" value="ECO:0007669"/>
    <property type="project" value="TreeGrafter"/>
</dbReference>
<dbReference type="Proteomes" id="UP001652642">
    <property type="component" value="Chromosome 6"/>
</dbReference>
<evidence type="ECO:0000256" key="1">
    <source>
        <dbReference type="ARBA" id="ARBA00022536"/>
    </source>
</evidence>
<dbReference type="PANTHER" id="PTHR10740:SF12">
    <property type="entry name" value="AMPHIREGULIN"/>
    <property type="match status" value="1"/>
</dbReference>
<evidence type="ECO:0000259" key="7">
    <source>
        <dbReference type="PROSITE" id="PS50026"/>
    </source>
</evidence>
<name>A0A6J0TVX5_9SAUR</name>
<evidence type="ECO:0000313" key="10">
    <source>
        <dbReference type="RefSeq" id="XP_072860132.1"/>
    </source>
</evidence>
<dbReference type="RefSeq" id="XP_020651748.2">
    <property type="nucleotide sequence ID" value="XM_020796089.2"/>
</dbReference>
<feature type="compositionally biased region" description="Basic and acidic residues" evidence="4">
    <location>
        <begin position="73"/>
        <end position="89"/>
    </location>
</feature>
<evidence type="ECO:0000256" key="3">
    <source>
        <dbReference type="PROSITE-ProRule" id="PRU00076"/>
    </source>
</evidence>
<dbReference type="GO" id="GO:0005615">
    <property type="term" value="C:extracellular space"/>
    <property type="evidence" value="ECO:0007669"/>
    <property type="project" value="TreeGrafter"/>
</dbReference>
<dbReference type="GeneID" id="110080300"/>
<feature type="region of interest" description="Disordered" evidence="4">
    <location>
        <begin position="73"/>
        <end position="111"/>
    </location>
</feature>
<feature type="disulfide bond" evidence="3">
    <location>
        <begin position="139"/>
        <end position="148"/>
    </location>
</feature>
<keyword evidence="6" id="KW-0732">Signal</keyword>
<protein>
    <submittedName>
        <fullName evidence="9 10">Amphiregulin</fullName>
    </submittedName>
</protein>
<dbReference type="InterPro" id="IPR000742">
    <property type="entry name" value="EGF"/>
</dbReference>
<dbReference type="AlphaFoldDB" id="A0A6J0TVX5"/>
<evidence type="ECO:0000313" key="8">
    <source>
        <dbReference type="Proteomes" id="UP001652642"/>
    </source>
</evidence>
<keyword evidence="2 3" id="KW-1015">Disulfide bond</keyword>
<feature type="compositionally biased region" description="Basic residues" evidence="4">
    <location>
        <begin position="91"/>
        <end position="110"/>
    </location>
</feature>
<dbReference type="CTD" id="374"/>
<dbReference type="OrthoDB" id="9909110at2759"/>
<evidence type="ECO:0000256" key="5">
    <source>
        <dbReference type="SAM" id="Phobius"/>
    </source>
</evidence>
<organism evidence="8 9">
    <name type="scientific">Pogona vitticeps</name>
    <name type="common">central bearded dragon</name>
    <dbReference type="NCBI Taxonomy" id="103695"/>
    <lineage>
        <taxon>Eukaryota</taxon>
        <taxon>Metazoa</taxon>
        <taxon>Chordata</taxon>
        <taxon>Craniata</taxon>
        <taxon>Vertebrata</taxon>
        <taxon>Euteleostomi</taxon>
        <taxon>Lepidosauria</taxon>
        <taxon>Squamata</taxon>
        <taxon>Bifurcata</taxon>
        <taxon>Unidentata</taxon>
        <taxon>Episquamata</taxon>
        <taxon>Toxicofera</taxon>
        <taxon>Iguania</taxon>
        <taxon>Acrodonta</taxon>
        <taxon>Agamidae</taxon>
        <taxon>Amphibolurinae</taxon>
        <taxon>Pogona</taxon>
    </lineage>
</organism>
<dbReference type="FunCoup" id="A0A6J0TVX5">
    <property type="interactions" value="121"/>
</dbReference>
<sequence>MRAALPLLLPLLWNTVCQHAAGSGLNVTEQKEDMPILKTPNAPAAEVFSSGVDYEEEDAKEVIAPQFLVGDPSRGELQLKKPEKSEGGKKNPNKPRRKGNKEKKNRKKNKPPCEGEFKNFCVHGECTYIENLETVSCKCYPDYFGERCVEQFLKTHKTNDAANYSTTILVIAAVVLSLVSFAAVVIIVIFQIRKKCPKYDEKEERKKLRQKNATTSNGV</sequence>
<dbReference type="InParanoid" id="A0A6J0TVX5"/>
<evidence type="ECO:0000313" key="9">
    <source>
        <dbReference type="RefSeq" id="XP_020651748.2"/>
    </source>
</evidence>
<feature type="chain" id="PRO_5045019171" evidence="6">
    <location>
        <begin position="23"/>
        <end position="219"/>
    </location>
</feature>
<dbReference type="SUPFAM" id="SSF57196">
    <property type="entry name" value="EGF/Laminin"/>
    <property type="match status" value="1"/>
</dbReference>
<dbReference type="PANTHER" id="PTHR10740">
    <property type="entry name" value="TRANSFORMING GROWTH FACTOR ALPHA"/>
    <property type="match status" value="1"/>
</dbReference>
<keyword evidence="5" id="KW-0472">Membrane</keyword>
<evidence type="ECO:0000256" key="4">
    <source>
        <dbReference type="SAM" id="MobiDB-lite"/>
    </source>
</evidence>
<comment type="caution">
    <text evidence="3">Lacks conserved residue(s) required for the propagation of feature annotation.</text>
</comment>
<dbReference type="Gene3D" id="2.10.25.10">
    <property type="entry name" value="Laminin"/>
    <property type="match status" value="1"/>
</dbReference>
<dbReference type="GO" id="GO:0005154">
    <property type="term" value="F:epidermal growth factor receptor binding"/>
    <property type="evidence" value="ECO:0007669"/>
    <property type="project" value="TreeGrafter"/>
</dbReference>
<proteinExistence type="predicted"/>
<keyword evidence="1 3" id="KW-0245">EGF-like domain</keyword>